<name>A0A7J7L941_9MAGN</name>
<dbReference type="OrthoDB" id="2019491at2759"/>
<sequence>MAELEEVVSIYRKFKACEKQLEETKALAKEDVSDEDMAEMIAYEIGTLSNQLIKLEEKMKVLLLPSDPLDARNILLEVRAGTGGDEAGLFAGDLVVTGIEAVGEGSIPDKGESMAGGRPGATEDA</sequence>
<dbReference type="GO" id="GO:0032544">
    <property type="term" value="P:plastid translation"/>
    <property type="evidence" value="ECO:0007669"/>
    <property type="project" value="TreeGrafter"/>
</dbReference>
<dbReference type="Gene3D" id="3.30.70.1660">
    <property type="match status" value="1"/>
</dbReference>
<evidence type="ECO:0000313" key="4">
    <source>
        <dbReference type="Proteomes" id="UP000541444"/>
    </source>
</evidence>
<dbReference type="GO" id="GO:0010027">
    <property type="term" value="P:thylakoid membrane organization"/>
    <property type="evidence" value="ECO:0007669"/>
    <property type="project" value="TreeGrafter"/>
</dbReference>
<dbReference type="Gene3D" id="6.10.140.1950">
    <property type="match status" value="1"/>
</dbReference>
<reference evidence="3 4" key="1">
    <citation type="journal article" date="2020" name="IScience">
        <title>Genome Sequencing of the Endangered Kingdonia uniflora (Circaeasteraceae, Ranunculales) Reveals Potential Mechanisms of Evolutionary Specialization.</title>
        <authorList>
            <person name="Sun Y."/>
            <person name="Deng T."/>
            <person name="Zhang A."/>
            <person name="Moore M.J."/>
            <person name="Landis J.B."/>
            <person name="Lin N."/>
            <person name="Zhang H."/>
            <person name="Zhang X."/>
            <person name="Huang J."/>
            <person name="Zhang X."/>
            <person name="Sun H."/>
            <person name="Wang H."/>
        </authorList>
    </citation>
    <scope>NUCLEOTIDE SEQUENCE [LARGE SCALE GENOMIC DNA]</scope>
    <source>
        <strain evidence="3">TB1705</strain>
        <tissue evidence="3">Leaf</tissue>
    </source>
</reference>
<feature type="domain" description="Peptide chain release factor" evidence="2">
    <location>
        <begin position="26"/>
        <end position="112"/>
    </location>
</feature>
<keyword evidence="4" id="KW-1185">Reference proteome</keyword>
<gene>
    <name evidence="3" type="ORF">GIB67_009956</name>
</gene>
<dbReference type="PANTHER" id="PTHR43804:SF8">
    <property type="entry name" value="PEPTIDE CHAIN RELEASE FACTOR APG3, CHLOROPLASTIC"/>
    <property type="match status" value="1"/>
</dbReference>
<feature type="region of interest" description="Disordered" evidence="1">
    <location>
        <begin position="105"/>
        <end position="125"/>
    </location>
</feature>
<dbReference type="GO" id="GO:0009658">
    <property type="term" value="P:chloroplast organization"/>
    <property type="evidence" value="ECO:0007669"/>
    <property type="project" value="TreeGrafter"/>
</dbReference>
<dbReference type="InterPro" id="IPR005139">
    <property type="entry name" value="PCRF"/>
</dbReference>
<dbReference type="InterPro" id="IPR050057">
    <property type="entry name" value="Prokaryotic/Mito_RF"/>
</dbReference>
<dbReference type="PANTHER" id="PTHR43804">
    <property type="entry name" value="LD18447P"/>
    <property type="match status" value="1"/>
</dbReference>
<dbReference type="Proteomes" id="UP000541444">
    <property type="component" value="Unassembled WGS sequence"/>
</dbReference>
<dbReference type="AlphaFoldDB" id="A0A7J7L941"/>
<dbReference type="InterPro" id="IPR045853">
    <property type="entry name" value="Pep_chain_release_fac_I_sf"/>
</dbReference>
<protein>
    <recommendedName>
        <fullName evidence="2">Peptide chain release factor domain-containing protein</fullName>
    </recommendedName>
</protein>
<organism evidence="3 4">
    <name type="scientific">Kingdonia uniflora</name>
    <dbReference type="NCBI Taxonomy" id="39325"/>
    <lineage>
        <taxon>Eukaryota</taxon>
        <taxon>Viridiplantae</taxon>
        <taxon>Streptophyta</taxon>
        <taxon>Embryophyta</taxon>
        <taxon>Tracheophyta</taxon>
        <taxon>Spermatophyta</taxon>
        <taxon>Magnoliopsida</taxon>
        <taxon>Ranunculales</taxon>
        <taxon>Circaeasteraceae</taxon>
        <taxon>Kingdonia</taxon>
    </lineage>
</organism>
<evidence type="ECO:0000259" key="2">
    <source>
        <dbReference type="SMART" id="SM00937"/>
    </source>
</evidence>
<proteinExistence type="predicted"/>
<dbReference type="GO" id="GO:0006415">
    <property type="term" value="P:translational termination"/>
    <property type="evidence" value="ECO:0007669"/>
    <property type="project" value="InterPro"/>
</dbReference>
<dbReference type="EMBL" id="JACGCM010002533">
    <property type="protein sequence ID" value="KAF6139113.1"/>
    <property type="molecule type" value="Genomic_DNA"/>
</dbReference>
<dbReference type="GO" id="GO:0009507">
    <property type="term" value="C:chloroplast"/>
    <property type="evidence" value="ECO:0007669"/>
    <property type="project" value="TreeGrafter"/>
</dbReference>
<dbReference type="SUPFAM" id="SSF75620">
    <property type="entry name" value="Release factor"/>
    <property type="match status" value="1"/>
</dbReference>
<dbReference type="Pfam" id="PF03462">
    <property type="entry name" value="PCRF"/>
    <property type="match status" value="1"/>
</dbReference>
<evidence type="ECO:0000313" key="3">
    <source>
        <dbReference type="EMBL" id="KAF6139113.1"/>
    </source>
</evidence>
<dbReference type="SMART" id="SM00937">
    <property type="entry name" value="PCRF"/>
    <property type="match status" value="1"/>
</dbReference>
<accession>A0A7J7L941</accession>
<comment type="caution">
    <text evidence="3">The sequence shown here is derived from an EMBL/GenBank/DDBJ whole genome shotgun (WGS) entry which is preliminary data.</text>
</comment>
<evidence type="ECO:0000256" key="1">
    <source>
        <dbReference type="SAM" id="MobiDB-lite"/>
    </source>
</evidence>